<dbReference type="Proteomes" id="UP000696280">
    <property type="component" value="Unassembled WGS sequence"/>
</dbReference>
<feature type="chain" id="PRO_5040331211" evidence="2">
    <location>
        <begin position="22"/>
        <end position="437"/>
    </location>
</feature>
<evidence type="ECO:0000256" key="1">
    <source>
        <dbReference type="SAM" id="MobiDB-lite"/>
    </source>
</evidence>
<feature type="region of interest" description="Disordered" evidence="1">
    <location>
        <begin position="308"/>
        <end position="340"/>
    </location>
</feature>
<feature type="signal peptide" evidence="2">
    <location>
        <begin position="1"/>
        <end position="21"/>
    </location>
</feature>
<keyword evidence="2" id="KW-0732">Signal</keyword>
<organism evidence="3 4">
    <name type="scientific">Hymenoscyphus fraxineus</name>
    <dbReference type="NCBI Taxonomy" id="746836"/>
    <lineage>
        <taxon>Eukaryota</taxon>
        <taxon>Fungi</taxon>
        <taxon>Dikarya</taxon>
        <taxon>Ascomycota</taxon>
        <taxon>Pezizomycotina</taxon>
        <taxon>Leotiomycetes</taxon>
        <taxon>Helotiales</taxon>
        <taxon>Helotiaceae</taxon>
        <taxon>Hymenoscyphus</taxon>
    </lineage>
</organism>
<sequence>MSSCSWRVSLVQLLSVDVCIAESRMCTCGLQGRFNSSHCKVIPEWFISTVIEGEAAEIMILTKAGYLHHRRLDYTATAVVSKSIVGFQFRLSAQDILRPPDREDALTRAARLQISAFPGATTNITTIKPQPLLPSHLSLHLDVPLLSILLLLVDWDTDPRRCRQRESLPSVVSIEGSPQSIQNQCDSAEDLSDLCHRLHGVLAFMDPVVLSKIIRVMNRLPFSVWSLSRPNLAQPISSNRQYHKSRYPFRLQQNSIQTRSPSSKSTVLWLSTSVHLLLLSAEHYAHEASRINDHWVSVSLPIPKSMNRKKSTTIVSSQRRSRGASTLNSKTTEPSLNKETISGEVGFTKPHEFRVPRGIRKVIGGRQLEYSKRLEWVHKSHHQLRTAMHHKFCTPEEGFSNQEARCQRKGKKKVAESEEEAEIMKKRMLKELPSLSN</sequence>
<feature type="region of interest" description="Disordered" evidence="1">
    <location>
        <begin position="410"/>
        <end position="437"/>
    </location>
</feature>
<accession>A0A9N9KYD1</accession>
<comment type="caution">
    <text evidence="3">The sequence shown here is derived from an EMBL/GenBank/DDBJ whole genome shotgun (WGS) entry which is preliminary data.</text>
</comment>
<evidence type="ECO:0000313" key="4">
    <source>
        <dbReference type="Proteomes" id="UP000696280"/>
    </source>
</evidence>
<protein>
    <submittedName>
        <fullName evidence="3">Uncharacterized protein</fullName>
    </submittedName>
</protein>
<dbReference type="OrthoDB" id="10576588at2759"/>
<name>A0A9N9KYD1_9HELO</name>
<gene>
    <name evidence="3" type="ORF">HYFRA_00003611</name>
</gene>
<keyword evidence="4" id="KW-1185">Reference proteome</keyword>
<dbReference type="EMBL" id="CAJVRL010000070">
    <property type="protein sequence ID" value="CAG8956231.1"/>
    <property type="molecule type" value="Genomic_DNA"/>
</dbReference>
<feature type="compositionally biased region" description="Polar residues" evidence="1">
    <location>
        <begin position="312"/>
        <end position="340"/>
    </location>
</feature>
<evidence type="ECO:0000256" key="2">
    <source>
        <dbReference type="SAM" id="SignalP"/>
    </source>
</evidence>
<evidence type="ECO:0000313" key="3">
    <source>
        <dbReference type="EMBL" id="CAG8956231.1"/>
    </source>
</evidence>
<dbReference type="AlphaFoldDB" id="A0A9N9KYD1"/>
<proteinExistence type="predicted"/>
<reference evidence="3" key="1">
    <citation type="submission" date="2021-07" db="EMBL/GenBank/DDBJ databases">
        <authorList>
            <person name="Durling M."/>
        </authorList>
    </citation>
    <scope>NUCLEOTIDE SEQUENCE</scope>
</reference>